<gene>
    <name evidence="7" type="ORF">GCM10025866_00260</name>
    <name evidence="8" type="ORF">GCM10025866_36370</name>
</gene>
<comment type="similarity">
    <text evidence="2">Belongs to the GMC oxidoreductase family.</text>
</comment>
<evidence type="ECO:0000256" key="3">
    <source>
        <dbReference type="ARBA" id="ARBA00022630"/>
    </source>
</evidence>
<keyword evidence="3" id="KW-0285">Flavoprotein</keyword>
<name>A0ABM8GH82_9MICO</name>
<dbReference type="InterPro" id="IPR007867">
    <property type="entry name" value="GMC_OxRtase_C"/>
</dbReference>
<protein>
    <recommendedName>
        <fullName evidence="6">Glucose-methanol-choline oxidoreductase C-terminal domain-containing protein</fullName>
    </recommendedName>
</protein>
<dbReference type="EMBL" id="AP027731">
    <property type="protein sequence ID" value="BDZ44117.1"/>
    <property type="molecule type" value="Genomic_DNA"/>
</dbReference>
<dbReference type="Pfam" id="PF05199">
    <property type="entry name" value="GMC_oxred_C"/>
    <property type="match status" value="1"/>
</dbReference>
<dbReference type="InterPro" id="IPR036188">
    <property type="entry name" value="FAD/NAD-bd_sf"/>
</dbReference>
<dbReference type="PANTHER" id="PTHR42784:SF1">
    <property type="entry name" value="PYRANOSE 2-OXIDASE"/>
    <property type="match status" value="1"/>
</dbReference>
<feature type="domain" description="Glucose-methanol-choline oxidoreductase C-terminal" evidence="6">
    <location>
        <begin position="6"/>
        <end position="61"/>
    </location>
</feature>
<evidence type="ECO:0000259" key="6">
    <source>
        <dbReference type="Pfam" id="PF05199"/>
    </source>
</evidence>
<proteinExistence type="inferred from homology"/>
<dbReference type="EMBL" id="AP027731">
    <property type="protein sequence ID" value="BDZ47728.1"/>
    <property type="molecule type" value="Genomic_DNA"/>
</dbReference>
<organism evidence="8 9">
    <name type="scientific">Naasia aerilata</name>
    <dbReference type="NCBI Taxonomy" id="1162966"/>
    <lineage>
        <taxon>Bacteria</taxon>
        <taxon>Bacillati</taxon>
        <taxon>Actinomycetota</taxon>
        <taxon>Actinomycetes</taxon>
        <taxon>Micrococcales</taxon>
        <taxon>Microbacteriaceae</taxon>
        <taxon>Naasia</taxon>
    </lineage>
</organism>
<evidence type="ECO:0000256" key="1">
    <source>
        <dbReference type="ARBA" id="ARBA00001974"/>
    </source>
</evidence>
<keyword evidence="5" id="KW-0560">Oxidoreductase</keyword>
<evidence type="ECO:0000313" key="8">
    <source>
        <dbReference type="EMBL" id="BDZ47728.1"/>
    </source>
</evidence>
<reference evidence="9" key="2">
    <citation type="journal article" date="2019" name="Int. J. Syst. Evol. Microbiol.">
        <title>The Global Catalogue of Microorganisms (GCM) 10K type strain sequencing project: providing services to taxonomists for standard genome sequencing and annotation.</title>
        <authorList>
            <consortium name="The Broad Institute Genomics Platform"/>
            <consortium name="The Broad Institute Genome Sequencing Center for Infectious Disease"/>
            <person name="Wu L."/>
            <person name="Ma J."/>
        </authorList>
    </citation>
    <scope>NUCLEOTIDE SEQUENCE [LARGE SCALE GENOMIC DNA]</scope>
    <source>
        <strain evidence="9">NBRC 108725</strain>
    </source>
</reference>
<keyword evidence="4" id="KW-0274">FAD</keyword>
<evidence type="ECO:0000256" key="5">
    <source>
        <dbReference type="ARBA" id="ARBA00023002"/>
    </source>
</evidence>
<reference evidence="8" key="1">
    <citation type="journal article" date="2014" name="Int. J. Syst. Evol. Microbiol.">
        <title>Complete genome of a new Firmicutes species belonging to the dominant human colonic microbiota ('Ruminococcus bicirculans') reveals two chromosomes and a selective capacity to utilize plant glucans.</title>
        <authorList>
            <consortium name="NISC Comparative Sequencing Program"/>
            <person name="Wegmann U."/>
            <person name="Louis P."/>
            <person name="Goesmann A."/>
            <person name="Henrissat B."/>
            <person name="Duncan S.H."/>
            <person name="Flint H.J."/>
        </authorList>
    </citation>
    <scope>NUCLEOTIDE SEQUENCE</scope>
    <source>
        <strain evidence="8">NBRC 108725</strain>
    </source>
</reference>
<keyword evidence="9" id="KW-1185">Reference proteome</keyword>
<dbReference type="InterPro" id="IPR051473">
    <property type="entry name" value="P2Ox-like"/>
</dbReference>
<sequence>MPNGASLHYKGTMRMGPADDGTSVCDPRSRVWGFDNLYLAGNGVIPTNTVVNPTLMSVAIALRAADSILEEL</sequence>
<accession>A0ABM8GH82</accession>
<dbReference type="Proteomes" id="UP001321498">
    <property type="component" value="Chromosome"/>
</dbReference>
<reference evidence="8" key="3">
    <citation type="submission" date="2023-02" db="EMBL/GenBank/DDBJ databases">
        <authorList>
            <person name="Sun Q."/>
            <person name="Mori K."/>
        </authorList>
    </citation>
    <scope>NUCLEOTIDE SEQUENCE</scope>
    <source>
        <strain evidence="8">NBRC 108725</strain>
    </source>
</reference>
<evidence type="ECO:0000313" key="9">
    <source>
        <dbReference type="Proteomes" id="UP001321498"/>
    </source>
</evidence>
<evidence type="ECO:0000313" key="7">
    <source>
        <dbReference type="EMBL" id="BDZ44117.1"/>
    </source>
</evidence>
<dbReference type="Gene3D" id="3.50.50.60">
    <property type="entry name" value="FAD/NAD(P)-binding domain"/>
    <property type="match status" value="1"/>
</dbReference>
<dbReference type="PANTHER" id="PTHR42784">
    <property type="entry name" value="PYRANOSE 2-OXIDASE"/>
    <property type="match status" value="1"/>
</dbReference>
<evidence type="ECO:0000256" key="2">
    <source>
        <dbReference type="ARBA" id="ARBA00010790"/>
    </source>
</evidence>
<comment type="cofactor">
    <cofactor evidence="1">
        <name>FAD</name>
        <dbReference type="ChEBI" id="CHEBI:57692"/>
    </cofactor>
</comment>
<evidence type="ECO:0000256" key="4">
    <source>
        <dbReference type="ARBA" id="ARBA00022827"/>
    </source>
</evidence>
<dbReference type="SUPFAM" id="SSF51905">
    <property type="entry name" value="FAD/NAD(P)-binding domain"/>
    <property type="match status" value="1"/>
</dbReference>